<dbReference type="STRING" id="409849.ENSPMGP00000027961"/>
<dbReference type="InterPro" id="IPR016186">
    <property type="entry name" value="C-type_lectin-like/link_sf"/>
</dbReference>
<keyword evidence="3" id="KW-1185">Reference proteome</keyword>
<evidence type="ECO:0000259" key="1">
    <source>
        <dbReference type="PROSITE" id="PS50041"/>
    </source>
</evidence>
<dbReference type="SUPFAM" id="SSF56436">
    <property type="entry name" value="C-type lectin-like"/>
    <property type="match status" value="1"/>
</dbReference>
<evidence type="ECO:0000313" key="2">
    <source>
        <dbReference type="Ensembl" id="ENSPMGP00000027961.1"/>
    </source>
</evidence>
<reference evidence="2" key="1">
    <citation type="submission" date="2025-08" db="UniProtKB">
        <authorList>
            <consortium name="Ensembl"/>
        </authorList>
    </citation>
    <scope>IDENTIFICATION</scope>
</reference>
<accession>A0A3B4BGL8</accession>
<dbReference type="PANTHER" id="PTHR45784">
    <property type="entry name" value="C-TYPE LECTIN DOMAIN FAMILY 20 MEMBER A-RELATED"/>
    <property type="match status" value="1"/>
</dbReference>
<dbReference type="Proteomes" id="UP000261520">
    <property type="component" value="Unplaced"/>
</dbReference>
<dbReference type="InterPro" id="IPR016187">
    <property type="entry name" value="CTDL_fold"/>
</dbReference>
<dbReference type="PROSITE" id="PS50041">
    <property type="entry name" value="C_TYPE_LECTIN_2"/>
    <property type="match status" value="1"/>
</dbReference>
<dbReference type="SMART" id="SM00034">
    <property type="entry name" value="CLECT"/>
    <property type="match status" value="1"/>
</dbReference>
<dbReference type="Gene3D" id="3.10.100.10">
    <property type="entry name" value="Mannose-Binding Protein A, subunit A"/>
    <property type="match status" value="1"/>
</dbReference>
<dbReference type="Ensembl" id="ENSPMGT00000029782.1">
    <property type="protein sequence ID" value="ENSPMGP00000027961.1"/>
    <property type="gene ID" value="ENSPMGG00000022547.1"/>
</dbReference>
<dbReference type="AlphaFoldDB" id="A0A3B4BGL8"/>
<dbReference type="Pfam" id="PF00059">
    <property type="entry name" value="Lectin_C"/>
    <property type="match status" value="1"/>
</dbReference>
<sequence>MDSLVNLDQGCLNSFHRGPYLEKYCTRRATDQSPTSTWHDALAYCRLNYKDLAMIESAEENNQVSSLIQPYGYYTVWIGLYREPWRWSDNSLSPFTNWADGSPNNYNGAEHSTASLQTLHRSACQSPAPSFPHS</sequence>
<proteinExistence type="predicted"/>
<organism evidence="2 3">
    <name type="scientific">Periophthalmus magnuspinnatus</name>
    <dbReference type="NCBI Taxonomy" id="409849"/>
    <lineage>
        <taxon>Eukaryota</taxon>
        <taxon>Metazoa</taxon>
        <taxon>Chordata</taxon>
        <taxon>Craniata</taxon>
        <taxon>Vertebrata</taxon>
        <taxon>Euteleostomi</taxon>
        <taxon>Actinopterygii</taxon>
        <taxon>Neopterygii</taxon>
        <taxon>Teleostei</taxon>
        <taxon>Neoteleostei</taxon>
        <taxon>Acanthomorphata</taxon>
        <taxon>Gobiaria</taxon>
        <taxon>Gobiiformes</taxon>
        <taxon>Gobioidei</taxon>
        <taxon>Gobiidae</taxon>
        <taxon>Oxudercinae</taxon>
        <taxon>Periophthalmus</taxon>
    </lineage>
</organism>
<dbReference type="InterPro" id="IPR001304">
    <property type="entry name" value="C-type_lectin-like"/>
</dbReference>
<name>A0A3B4BGL8_9GOBI</name>
<protein>
    <recommendedName>
        <fullName evidence="1">C-type lectin domain-containing protein</fullName>
    </recommendedName>
</protein>
<evidence type="ECO:0000313" key="3">
    <source>
        <dbReference type="Proteomes" id="UP000261520"/>
    </source>
</evidence>
<dbReference type="CDD" id="cd00037">
    <property type="entry name" value="CLECT"/>
    <property type="match status" value="1"/>
</dbReference>
<reference evidence="2" key="2">
    <citation type="submission" date="2025-09" db="UniProtKB">
        <authorList>
            <consortium name="Ensembl"/>
        </authorList>
    </citation>
    <scope>IDENTIFICATION</scope>
</reference>
<dbReference type="PANTHER" id="PTHR45784:SF5">
    <property type="entry name" value="C-TYPE LECTIN DOMAIN FAMILY 20 MEMBER A-RELATED"/>
    <property type="match status" value="1"/>
</dbReference>
<feature type="domain" description="C-type lectin" evidence="1">
    <location>
        <begin position="21"/>
        <end position="125"/>
    </location>
</feature>